<dbReference type="PROSITE" id="PS51257">
    <property type="entry name" value="PROKAR_LIPOPROTEIN"/>
    <property type="match status" value="1"/>
</dbReference>
<feature type="chain" id="PRO_5028972799" evidence="1">
    <location>
        <begin position="18"/>
        <end position="221"/>
    </location>
</feature>
<evidence type="ECO:0000259" key="2">
    <source>
        <dbReference type="Pfam" id="PF06904"/>
    </source>
</evidence>
<dbReference type="AlphaFoldDB" id="A0A7C9V1L9"/>
<dbReference type="Proteomes" id="UP000480684">
    <property type="component" value="Unassembled WGS sequence"/>
</dbReference>
<organism evidence="3 4">
    <name type="scientific">Magnetospirillum aberrantis SpK</name>
    <dbReference type="NCBI Taxonomy" id="908842"/>
    <lineage>
        <taxon>Bacteria</taxon>
        <taxon>Pseudomonadati</taxon>
        <taxon>Pseudomonadota</taxon>
        <taxon>Alphaproteobacteria</taxon>
        <taxon>Rhodospirillales</taxon>
        <taxon>Rhodospirillaceae</taxon>
        <taxon>Magnetospirillum</taxon>
    </lineage>
</organism>
<accession>A0A7C9V1L9</accession>
<dbReference type="InterPro" id="IPR009683">
    <property type="entry name" value="Extensin-like_C"/>
</dbReference>
<dbReference type="Pfam" id="PF06904">
    <property type="entry name" value="Extensin-like_C"/>
    <property type="match status" value="1"/>
</dbReference>
<evidence type="ECO:0000313" key="4">
    <source>
        <dbReference type="Proteomes" id="UP000480684"/>
    </source>
</evidence>
<proteinExistence type="predicted"/>
<protein>
    <submittedName>
        <fullName evidence="3">Extensin family protein</fullName>
    </submittedName>
</protein>
<dbReference type="EMBL" id="JAAIYP010000047">
    <property type="protein sequence ID" value="NFV82313.1"/>
    <property type="molecule type" value="Genomic_DNA"/>
</dbReference>
<keyword evidence="1" id="KW-0732">Signal</keyword>
<gene>
    <name evidence="3" type="ORF">G4223_19555</name>
</gene>
<sequence length="221" mass="23805">MRLFPVLVLLAALGACASPPPRVAAPAPPPVILDPDAACLQELARMGADFQPLEPFGEPGQGCGIANPVKVSATGSDWNRPTVLSCSLARVVARYQAEVLQPLAQQRFGQNLKRIHHAGTYDCRIRRNTTTAAAAARGSKGGRLSEHSKGMAIDLTAFELEDGTVISVKRDWRAGNAKAAFLKDVARTSCNTFNVVLTPNHDRFHQDHLHLDIGPYTLCGY</sequence>
<name>A0A7C9V1L9_9PROT</name>
<evidence type="ECO:0000313" key="3">
    <source>
        <dbReference type="EMBL" id="NFV82313.1"/>
    </source>
</evidence>
<reference evidence="3 4" key="1">
    <citation type="submission" date="2020-02" db="EMBL/GenBank/DDBJ databases">
        <authorList>
            <person name="Dziuba M."/>
            <person name="Kuznetsov B."/>
            <person name="Mardanov A."/>
            <person name="Ravin N."/>
            <person name="Grouzdev D."/>
        </authorList>
    </citation>
    <scope>NUCLEOTIDE SEQUENCE [LARGE SCALE GENOMIC DNA]</scope>
    <source>
        <strain evidence="3 4">SpK</strain>
    </source>
</reference>
<feature type="signal peptide" evidence="1">
    <location>
        <begin position="1"/>
        <end position="17"/>
    </location>
</feature>
<evidence type="ECO:0000256" key="1">
    <source>
        <dbReference type="SAM" id="SignalP"/>
    </source>
</evidence>
<keyword evidence="4" id="KW-1185">Reference proteome</keyword>
<feature type="domain" description="Extensin-like C-terminal" evidence="2">
    <location>
        <begin position="38"/>
        <end position="219"/>
    </location>
</feature>
<comment type="caution">
    <text evidence="3">The sequence shown here is derived from an EMBL/GenBank/DDBJ whole genome shotgun (WGS) entry which is preliminary data.</text>
</comment>